<evidence type="ECO:0000313" key="2">
    <source>
        <dbReference type="EMBL" id="MBP1932032.1"/>
    </source>
</evidence>
<gene>
    <name evidence="2" type="ORF">J2Z37_002033</name>
</gene>
<reference evidence="2 3" key="1">
    <citation type="submission" date="2021-03" db="EMBL/GenBank/DDBJ databases">
        <title>Genomic Encyclopedia of Type Strains, Phase IV (KMG-IV): sequencing the most valuable type-strain genomes for metagenomic binning, comparative biology and taxonomic classification.</title>
        <authorList>
            <person name="Goeker M."/>
        </authorList>
    </citation>
    <scope>NUCLEOTIDE SEQUENCE [LARGE SCALE GENOMIC DNA]</scope>
    <source>
        <strain evidence="2 3">DSM 24738</strain>
    </source>
</reference>
<proteinExistence type="predicted"/>
<keyword evidence="3" id="KW-1185">Reference proteome</keyword>
<keyword evidence="1" id="KW-0812">Transmembrane</keyword>
<dbReference type="Proteomes" id="UP001519343">
    <property type="component" value="Unassembled WGS sequence"/>
</dbReference>
<evidence type="ECO:0000256" key="1">
    <source>
        <dbReference type="SAM" id="Phobius"/>
    </source>
</evidence>
<keyword evidence="1" id="KW-1133">Transmembrane helix</keyword>
<name>A0ABS4GPQ1_9BACL</name>
<dbReference type="RefSeq" id="WP_209810086.1">
    <property type="nucleotide sequence ID" value="NZ_JAGGKT010000004.1"/>
</dbReference>
<protein>
    <recommendedName>
        <fullName evidence="4">PrgI family protein</fullName>
    </recommendedName>
</protein>
<feature type="transmembrane region" description="Helical" evidence="1">
    <location>
        <begin position="54"/>
        <end position="74"/>
    </location>
</feature>
<dbReference type="EMBL" id="JAGGKT010000004">
    <property type="protein sequence ID" value="MBP1932032.1"/>
    <property type="molecule type" value="Genomic_DNA"/>
</dbReference>
<keyword evidence="1" id="KW-0472">Membrane</keyword>
<accession>A0ABS4GPQ1</accession>
<feature type="transmembrane region" description="Helical" evidence="1">
    <location>
        <begin position="26"/>
        <end position="48"/>
    </location>
</feature>
<evidence type="ECO:0000313" key="3">
    <source>
        <dbReference type="Proteomes" id="UP001519343"/>
    </source>
</evidence>
<sequence>MYEIIVPVDITGEEKDILAIFSRRQFMLIFPPGVVSLIFLLWGNIPFIPPWPDFFIRLFLFVVMMGTMVCLAYVRLDKYQQYLNEFIVTQWKYRKSQKTYTYL</sequence>
<comment type="caution">
    <text evidence="2">The sequence shown here is derived from an EMBL/GenBank/DDBJ whole genome shotgun (WGS) entry which is preliminary data.</text>
</comment>
<organism evidence="2 3">
    <name type="scientific">Ammoniphilus resinae</name>
    <dbReference type="NCBI Taxonomy" id="861532"/>
    <lineage>
        <taxon>Bacteria</taxon>
        <taxon>Bacillati</taxon>
        <taxon>Bacillota</taxon>
        <taxon>Bacilli</taxon>
        <taxon>Bacillales</taxon>
        <taxon>Paenibacillaceae</taxon>
        <taxon>Aneurinibacillus group</taxon>
        <taxon>Ammoniphilus</taxon>
    </lineage>
</organism>
<evidence type="ECO:0008006" key="4">
    <source>
        <dbReference type="Google" id="ProtNLM"/>
    </source>
</evidence>